<sequence length="97" mass="10768">MNVMTMINCDHAIADLELINEEIDEGIEEAIASYGQPFDDFRRKKLNHLRAAAYYFQQAAIEIANGEPFDSPEIELLLAKGTLEGLGTQLTSLPAKN</sequence>
<organism evidence="1 2">
    <name type="scientific">Paenochrobactrum glaciei</name>
    <dbReference type="NCBI Taxonomy" id="486407"/>
    <lineage>
        <taxon>Bacteria</taxon>
        <taxon>Pseudomonadati</taxon>
        <taxon>Pseudomonadota</taxon>
        <taxon>Alphaproteobacteria</taxon>
        <taxon>Hyphomicrobiales</taxon>
        <taxon>Brucellaceae</taxon>
        <taxon>Paenochrobactrum</taxon>
    </lineage>
</organism>
<gene>
    <name evidence="1" type="ORF">GCM10008943_09570</name>
</gene>
<keyword evidence="2" id="KW-1185">Reference proteome</keyword>
<accession>A0ABN1FRV3</accession>
<reference evidence="1 2" key="1">
    <citation type="journal article" date="2019" name="Int. J. Syst. Evol. Microbiol.">
        <title>The Global Catalogue of Microorganisms (GCM) 10K type strain sequencing project: providing services to taxonomists for standard genome sequencing and annotation.</title>
        <authorList>
            <consortium name="The Broad Institute Genomics Platform"/>
            <consortium name="The Broad Institute Genome Sequencing Center for Infectious Disease"/>
            <person name="Wu L."/>
            <person name="Ma J."/>
        </authorList>
    </citation>
    <scope>NUCLEOTIDE SEQUENCE [LARGE SCALE GENOMIC DNA]</scope>
    <source>
        <strain evidence="1 2">JCM 15115</strain>
    </source>
</reference>
<dbReference type="EMBL" id="BAAADE010000001">
    <property type="protein sequence ID" value="GAA0596529.1"/>
    <property type="molecule type" value="Genomic_DNA"/>
</dbReference>
<evidence type="ECO:0000313" key="1">
    <source>
        <dbReference type="EMBL" id="GAA0596529.1"/>
    </source>
</evidence>
<dbReference type="Proteomes" id="UP001424441">
    <property type="component" value="Unassembled WGS sequence"/>
</dbReference>
<name>A0ABN1FRV3_9HYPH</name>
<evidence type="ECO:0000313" key="2">
    <source>
        <dbReference type="Proteomes" id="UP001424441"/>
    </source>
</evidence>
<proteinExistence type="predicted"/>
<comment type="caution">
    <text evidence="1">The sequence shown here is derived from an EMBL/GenBank/DDBJ whole genome shotgun (WGS) entry which is preliminary data.</text>
</comment>
<protein>
    <submittedName>
        <fullName evidence="1">Uncharacterized protein</fullName>
    </submittedName>
</protein>